<evidence type="ECO:0008006" key="5">
    <source>
        <dbReference type="Google" id="ProtNLM"/>
    </source>
</evidence>
<proteinExistence type="predicted"/>
<dbReference type="HOGENOM" id="CLU_1442251_0_0_1"/>
<keyword evidence="4" id="KW-1185">Reference proteome</keyword>
<reference evidence="4" key="1">
    <citation type="submission" date="2011-07" db="EMBL/GenBank/DDBJ databases">
        <authorList>
            <consortium name="Caenorhabditis brenneri Sequencing and Analysis Consortium"/>
            <person name="Wilson R.K."/>
        </authorList>
    </citation>
    <scope>NUCLEOTIDE SEQUENCE [LARGE SCALE GENOMIC DNA]</scope>
    <source>
        <strain evidence="4">PB2801</strain>
    </source>
</reference>
<dbReference type="FunCoup" id="G0M759">
    <property type="interactions" value="1899"/>
</dbReference>
<dbReference type="Proteomes" id="UP000008068">
    <property type="component" value="Unassembled WGS sequence"/>
</dbReference>
<protein>
    <recommendedName>
        <fullName evidence="5">Secreted protein</fullName>
    </recommendedName>
</protein>
<dbReference type="OrthoDB" id="5855683at2759"/>
<dbReference type="InParanoid" id="G0M759"/>
<evidence type="ECO:0000256" key="2">
    <source>
        <dbReference type="SAM" id="SignalP"/>
    </source>
</evidence>
<evidence type="ECO:0000313" key="3">
    <source>
        <dbReference type="EMBL" id="EGT30445.1"/>
    </source>
</evidence>
<feature type="signal peptide" evidence="2">
    <location>
        <begin position="1"/>
        <end position="19"/>
    </location>
</feature>
<evidence type="ECO:0000256" key="1">
    <source>
        <dbReference type="SAM" id="MobiDB-lite"/>
    </source>
</evidence>
<feature type="chain" id="PRO_5003402797" description="Secreted protein" evidence="2">
    <location>
        <begin position="20"/>
        <end position="188"/>
    </location>
</feature>
<evidence type="ECO:0000313" key="4">
    <source>
        <dbReference type="Proteomes" id="UP000008068"/>
    </source>
</evidence>
<keyword evidence="2" id="KW-0732">Signal</keyword>
<feature type="region of interest" description="Disordered" evidence="1">
    <location>
        <begin position="141"/>
        <end position="169"/>
    </location>
</feature>
<name>G0M759_CAEBE</name>
<dbReference type="eggNOG" id="ENOG502THVY">
    <property type="taxonomic scope" value="Eukaryota"/>
</dbReference>
<organism evidence="4">
    <name type="scientific">Caenorhabditis brenneri</name>
    <name type="common">Nematode worm</name>
    <dbReference type="NCBI Taxonomy" id="135651"/>
    <lineage>
        <taxon>Eukaryota</taxon>
        <taxon>Metazoa</taxon>
        <taxon>Ecdysozoa</taxon>
        <taxon>Nematoda</taxon>
        <taxon>Chromadorea</taxon>
        <taxon>Rhabditida</taxon>
        <taxon>Rhabditina</taxon>
        <taxon>Rhabditomorpha</taxon>
        <taxon>Rhabditoidea</taxon>
        <taxon>Rhabditidae</taxon>
        <taxon>Peloderinae</taxon>
        <taxon>Caenorhabditis</taxon>
    </lineage>
</organism>
<accession>G0M759</accession>
<dbReference type="AlphaFoldDB" id="G0M759"/>
<dbReference type="EMBL" id="GL379786">
    <property type="protein sequence ID" value="EGT30445.1"/>
    <property type="molecule type" value="Genomic_DNA"/>
</dbReference>
<sequence length="188" mass="21592">MPCCRRALVLLLLFNVISNFGIDALKCRLYHRIWEDGHLLKINPDVCHTSNTYCVRATYSDPDERKKNGYSMGCDKVDCQGIGDPTFTGWVHKSSGEYCRKSRDYDDTHLSLLNFRQNRTKHGSFDLLSLNDKRSSARQKDLSSCHESLSDDNSEGTGNRQPISKKDGRRHECRGHVIYKKYGVIKCR</sequence>
<gene>
    <name evidence="3" type="ORF">CAEBREN_20351</name>
</gene>